<evidence type="ECO:0000313" key="6">
    <source>
        <dbReference type="EMBL" id="AAB90887.1"/>
    </source>
</evidence>
<dbReference type="KEGG" id="afu:AF_0355"/>
<feature type="domain" description="4Fe-4S ferredoxin-type" evidence="5">
    <location>
        <begin position="14"/>
        <end position="41"/>
    </location>
</feature>
<dbReference type="GO" id="GO:0016491">
    <property type="term" value="F:oxidoreductase activity"/>
    <property type="evidence" value="ECO:0007669"/>
    <property type="project" value="UniProtKB-ARBA"/>
</dbReference>
<evidence type="ECO:0000256" key="2">
    <source>
        <dbReference type="ARBA" id="ARBA00022723"/>
    </source>
</evidence>
<dbReference type="Gene3D" id="3.30.70.20">
    <property type="match status" value="2"/>
</dbReference>
<dbReference type="HOGENOM" id="CLU_139698_5_5_2"/>
<dbReference type="GO" id="GO:0051539">
    <property type="term" value="F:4 iron, 4 sulfur cluster binding"/>
    <property type="evidence" value="ECO:0007669"/>
    <property type="project" value="UniProtKB-KW"/>
</dbReference>
<dbReference type="AlphaFoldDB" id="O29892"/>
<dbReference type="GO" id="GO:0046872">
    <property type="term" value="F:metal ion binding"/>
    <property type="evidence" value="ECO:0007669"/>
    <property type="project" value="UniProtKB-KW"/>
</dbReference>
<feature type="domain" description="4Fe-4S ferredoxin-type" evidence="5">
    <location>
        <begin position="42"/>
        <end position="69"/>
    </location>
</feature>
<name>O29892_ARCFU</name>
<dbReference type="PROSITE" id="PS00198">
    <property type="entry name" value="4FE4S_FER_1"/>
    <property type="match status" value="1"/>
</dbReference>
<dbReference type="STRING" id="224325.AF_0355"/>
<dbReference type="PANTHER" id="PTHR24960">
    <property type="entry name" value="PHOTOSYSTEM I IRON-SULFUR CENTER-RELATED"/>
    <property type="match status" value="1"/>
</dbReference>
<dbReference type="PaxDb" id="224325-AF_0355"/>
<dbReference type="SUPFAM" id="SSF54862">
    <property type="entry name" value="4Fe-4S ferredoxins"/>
    <property type="match status" value="1"/>
</dbReference>
<sequence>MRSCLILSAPLSFMPAVVDASLCDGCGTCVDECPVGAIELNDYAHVDEEICTECGACVDVCPTEAISLE</sequence>
<gene>
    <name evidence="6" type="ordered locus">AF_0355</name>
</gene>
<dbReference type="EMBL" id="AE000782">
    <property type="protein sequence ID" value="AAB90887.1"/>
    <property type="molecule type" value="Genomic_DNA"/>
</dbReference>
<keyword evidence="2" id="KW-0479">Metal-binding</keyword>
<keyword evidence="4" id="KW-0411">Iron-sulfur</keyword>
<evidence type="ECO:0000256" key="4">
    <source>
        <dbReference type="ARBA" id="ARBA00023014"/>
    </source>
</evidence>
<dbReference type="PIR" id="C69294">
    <property type="entry name" value="C69294"/>
</dbReference>
<dbReference type="eggNOG" id="arCOG01610">
    <property type="taxonomic scope" value="Archaea"/>
</dbReference>
<evidence type="ECO:0000256" key="1">
    <source>
        <dbReference type="ARBA" id="ARBA00022485"/>
    </source>
</evidence>
<dbReference type="PANTHER" id="PTHR24960:SF79">
    <property type="entry name" value="PHOTOSYSTEM I IRON-SULFUR CENTER"/>
    <property type="match status" value="1"/>
</dbReference>
<protein>
    <submittedName>
        <fullName evidence="6">Ferredoxin (Fdx-3)</fullName>
    </submittedName>
</protein>
<dbReference type="InterPro" id="IPR017900">
    <property type="entry name" value="4Fe4S_Fe_S_CS"/>
</dbReference>
<organism evidence="6 7">
    <name type="scientific">Archaeoglobus fulgidus (strain ATCC 49558 / DSM 4304 / JCM 9628 / NBRC 100126 / VC-16)</name>
    <dbReference type="NCBI Taxonomy" id="224325"/>
    <lineage>
        <taxon>Archaea</taxon>
        <taxon>Methanobacteriati</taxon>
        <taxon>Methanobacteriota</taxon>
        <taxon>Archaeoglobi</taxon>
        <taxon>Archaeoglobales</taxon>
        <taxon>Archaeoglobaceae</taxon>
        <taxon>Archaeoglobus</taxon>
    </lineage>
</organism>
<keyword evidence="7" id="KW-1185">Reference proteome</keyword>
<dbReference type="Proteomes" id="UP000002199">
    <property type="component" value="Chromosome"/>
</dbReference>
<evidence type="ECO:0000256" key="3">
    <source>
        <dbReference type="ARBA" id="ARBA00023004"/>
    </source>
</evidence>
<dbReference type="PhylomeDB" id="O29892"/>
<keyword evidence="3" id="KW-0408">Iron</keyword>
<dbReference type="PROSITE" id="PS51379">
    <property type="entry name" value="4FE4S_FER_2"/>
    <property type="match status" value="2"/>
</dbReference>
<reference evidence="6 7" key="1">
    <citation type="journal article" date="1997" name="Nature">
        <title>The complete genome sequence of the hyperthermophilic, sulphate-reducing archaeon Archaeoglobus fulgidus.</title>
        <authorList>
            <person name="Klenk H.P."/>
            <person name="Clayton R.A."/>
            <person name="Tomb J."/>
            <person name="White O."/>
            <person name="Nelson K.E."/>
            <person name="Ketchum K.A."/>
            <person name="Dodson R.J."/>
            <person name="Gwinn M."/>
            <person name="Hickey E.K."/>
            <person name="Peterson J.D."/>
            <person name="Richardson D.L."/>
            <person name="Kerlavage A.R."/>
            <person name="Graham D.E."/>
            <person name="Kyrpides N.C."/>
            <person name="Fleischmann R.D."/>
            <person name="Quackenbush J."/>
            <person name="Lee N.H."/>
            <person name="Sutton G.G."/>
            <person name="Gill S."/>
            <person name="Kirkness E.F."/>
            <person name="Dougherty B.A."/>
            <person name="McKenney K."/>
            <person name="Adams M.D."/>
            <person name="Loftus B."/>
            <person name="Peterson S."/>
            <person name="Reich C.I."/>
            <person name="McNeil L.K."/>
            <person name="Badger J.H."/>
            <person name="Glodek A."/>
            <person name="Zhou L."/>
            <person name="Overbeek R."/>
            <person name="Gocayne J.D."/>
            <person name="Weidman J.F."/>
            <person name="McDonald L."/>
            <person name="Utterback T."/>
            <person name="Cotton M.D."/>
            <person name="Spriggs T."/>
            <person name="Artiach P."/>
            <person name="Kaine B.P."/>
            <person name="Sykes S.M."/>
            <person name="Sadow P.W."/>
            <person name="D'Andrea K.P."/>
            <person name="Bowman C."/>
            <person name="Fujii C."/>
            <person name="Garland S.A."/>
            <person name="Mason T.M."/>
            <person name="Olsen G.J."/>
            <person name="Fraser C.M."/>
            <person name="Smith H.O."/>
            <person name="Woese C.R."/>
            <person name="Venter J.C."/>
        </authorList>
    </citation>
    <scope>NUCLEOTIDE SEQUENCE [LARGE SCALE GENOMIC DNA]</scope>
    <source>
        <strain evidence="7">ATCC 49558 / DSM 4304 / JCM 9628 / NBRC 100126 / VC-16</strain>
    </source>
</reference>
<dbReference type="Pfam" id="PF12838">
    <property type="entry name" value="Fer4_7"/>
    <property type="match status" value="1"/>
</dbReference>
<dbReference type="InterPro" id="IPR017896">
    <property type="entry name" value="4Fe4S_Fe-S-bd"/>
</dbReference>
<evidence type="ECO:0000259" key="5">
    <source>
        <dbReference type="PROSITE" id="PS51379"/>
    </source>
</evidence>
<dbReference type="InterPro" id="IPR050157">
    <property type="entry name" value="PSI_iron-sulfur_center"/>
</dbReference>
<accession>O29892</accession>
<keyword evidence="1" id="KW-0004">4Fe-4S</keyword>
<dbReference type="EnsemblBacteria" id="AAB90887">
    <property type="protein sequence ID" value="AAB90887"/>
    <property type="gene ID" value="AF_0355"/>
</dbReference>
<proteinExistence type="predicted"/>
<evidence type="ECO:0000313" key="7">
    <source>
        <dbReference type="Proteomes" id="UP000002199"/>
    </source>
</evidence>